<dbReference type="PROSITE" id="PS50059">
    <property type="entry name" value="FKBP_PPIASE"/>
    <property type="match status" value="1"/>
</dbReference>
<dbReference type="SUPFAM" id="SSF54534">
    <property type="entry name" value="FKBP-like"/>
    <property type="match status" value="1"/>
</dbReference>
<evidence type="ECO:0000313" key="13">
    <source>
        <dbReference type="EMBL" id="ESN99916.1"/>
    </source>
</evidence>
<dbReference type="RefSeq" id="XP_009021940.1">
    <property type="nucleotide sequence ID" value="XM_009023692.1"/>
</dbReference>
<comment type="similarity">
    <text evidence="8">Belongs to the FKBP-type PPIase family. FKBP2 subfamily.</text>
</comment>
<dbReference type="Proteomes" id="UP000015101">
    <property type="component" value="Unassembled WGS sequence"/>
</dbReference>
<evidence type="ECO:0000256" key="9">
    <source>
        <dbReference type="ARBA" id="ARBA00064679"/>
    </source>
</evidence>
<keyword evidence="7 10" id="KW-0413">Isomerase</keyword>
<sequence length="142" mass="15768">MKISYTYLAVTFLVAFILIVTASESRKGLQIGVKRRASPESCTMKSRKGDVLHMHYTGTLEDGTEFDSSIPRKEPFTFTLGTGQVIKGWDQGLLGMCETEKRKLIIPSELGYGDRGSPPKIPGGATLIFEVELLKIDRKEEL</sequence>
<name>T1FAA8_HELRO</name>
<dbReference type="HOGENOM" id="CLU_013615_8_2_1"/>
<dbReference type="STRING" id="6412.T1FAA8"/>
<proteinExistence type="inferred from homology"/>
<dbReference type="FunCoup" id="T1FAA8">
    <property type="interactions" value="641"/>
</dbReference>
<evidence type="ECO:0000256" key="7">
    <source>
        <dbReference type="ARBA" id="ARBA00023235"/>
    </source>
</evidence>
<comment type="subunit">
    <text evidence="9">Interacts with ARFGEF1/BIG1 and the C-terminal of EPB41L2.</text>
</comment>
<comment type="catalytic activity">
    <reaction evidence="1 10">
        <text>[protein]-peptidylproline (omega=180) = [protein]-peptidylproline (omega=0)</text>
        <dbReference type="Rhea" id="RHEA:16237"/>
        <dbReference type="Rhea" id="RHEA-COMP:10747"/>
        <dbReference type="Rhea" id="RHEA-COMP:10748"/>
        <dbReference type="ChEBI" id="CHEBI:83833"/>
        <dbReference type="ChEBI" id="CHEBI:83834"/>
        <dbReference type="EC" id="5.2.1.8"/>
    </reaction>
</comment>
<keyword evidence="6 10" id="KW-0697">Rotamase</keyword>
<dbReference type="GeneID" id="20205757"/>
<dbReference type="EMBL" id="KB097026">
    <property type="protein sequence ID" value="ESN99916.1"/>
    <property type="molecule type" value="Genomic_DNA"/>
</dbReference>
<evidence type="ECO:0000256" key="1">
    <source>
        <dbReference type="ARBA" id="ARBA00000971"/>
    </source>
</evidence>
<comment type="subcellular location">
    <subcellularLocation>
        <location evidence="3">Endoplasmic reticulum</location>
    </subcellularLocation>
</comment>
<dbReference type="Pfam" id="PF00254">
    <property type="entry name" value="FKBP_C"/>
    <property type="match status" value="1"/>
</dbReference>
<dbReference type="EMBL" id="AMQM01005587">
    <property type="status" value="NOT_ANNOTATED_CDS"/>
    <property type="molecule type" value="Genomic_DNA"/>
</dbReference>
<evidence type="ECO:0000256" key="3">
    <source>
        <dbReference type="ARBA" id="ARBA00004240"/>
    </source>
</evidence>
<dbReference type="Gene3D" id="3.10.50.40">
    <property type="match status" value="1"/>
</dbReference>
<dbReference type="PANTHER" id="PTHR45779">
    <property type="entry name" value="PEPTIDYLPROLYL ISOMERASE"/>
    <property type="match status" value="1"/>
</dbReference>
<dbReference type="InterPro" id="IPR044609">
    <property type="entry name" value="FKBP2/11"/>
</dbReference>
<comment type="function">
    <text evidence="2">PPIases accelerate the folding of proteins. It catalyzes the cis-trans isomerization of proline imidic peptide bonds in oligopeptides.</text>
</comment>
<dbReference type="CTD" id="20205757"/>
<evidence type="ECO:0000256" key="4">
    <source>
        <dbReference type="ARBA" id="ARBA00022729"/>
    </source>
</evidence>
<evidence type="ECO:0000313" key="15">
    <source>
        <dbReference type="Proteomes" id="UP000015101"/>
    </source>
</evidence>
<reference evidence="13 15" key="2">
    <citation type="journal article" date="2013" name="Nature">
        <title>Insights into bilaterian evolution from three spiralian genomes.</title>
        <authorList>
            <person name="Simakov O."/>
            <person name="Marletaz F."/>
            <person name="Cho S.J."/>
            <person name="Edsinger-Gonzales E."/>
            <person name="Havlak P."/>
            <person name="Hellsten U."/>
            <person name="Kuo D.H."/>
            <person name="Larsson T."/>
            <person name="Lv J."/>
            <person name="Arendt D."/>
            <person name="Savage R."/>
            <person name="Osoegawa K."/>
            <person name="de Jong P."/>
            <person name="Grimwood J."/>
            <person name="Chapman J.A."/>
            <person name="Shapiro H."/>
            <person name="Aerts A."/>
            <person name="Otillar R.P."/>
            <person name="Terry A.Y."/>
            <person name="Boore J.L."/>
            <person name="Grigoriev I.V."/>
            <person name="Lindberg D.R."/>
            <person name="Seaver E.C."/>
            <person name="Weisblat D.A."/>
            <person name="Putnam N.H."/>
            <person name="Rokhsar D.S."/>
        </authorList>
    </citation>
    <scope>NUCLEOTIDE SEQUENCE</scope>
</reference>
<dbReference type="GO" id="GO:0003755">
    <property type="term" value="F:peptidyl-prolyl cis-trans isomerase activity"/>
    <property type="evidence" value="ECO:0000318"/>
    <property type="project" value="GO_Central"/>
</dbReference>
<dbReference type="InParanoid" id="T1FAA8"/>
<dbReference type="EC" id="5.2.1.8" evidence="10"/>
<dbReference type="FunFam" id="3.10.50.40:FF:000016">
    <property type="entry name" value="Peptidylprolyl isomerase"/>
    <property type="match status" value="1"/>
</dbReference>
<feature type="chain" id="PRO_5010980417" description="peptidylprolyl isomerase" evidence="11">
    <location>
        <begin position="23"/>
        <end position="142"/>
    </location>
</feature>
<keyword evidence="4 11" id="KW-0732">Signal</keyword>
<gene>
    <name evidence="14" type="primary">20205757</name>
    <name evidence="13" type="ORF">HELRODRAFT_176211</name>
</gene>
<evidence type="ECO:0000256" key="11">
    <source>
        <dbReference type="SAM" id="SignalP"/>
    </source>
</evidence>
<keyword evidence="5" id="KW-0256">Endoplasmic reticulum</keyword>
<reference evidence="14" key="3">
    <citation type="submission" date="2015-06" db="UniProtKB">
        <authorList>
            <consortium name="EnsemblMetazoa"/>
        </authorList>
    </citation>
    <scope>IDENTIFICATION</scope>
</reference>
<dbReference type="eggNOG" id="KOG0549">
    <property type="taxonomic scope" value="Eukaryota"/>
</dbReference>
<dbReference type="GO" id="GO:0005783">
    <property type="term" value="C:endoplasmic reticulum"/>
    <property type="evidence" value="ECO:0000318"/>
    <property type="project" value="GO_Central"/>
</dbReference>
<evidence type="ECO:0000256" key="10">
    <source>
        <dbReference type="PROSITE-ProRule" id="PRU00277"/>
    </source>
</evidence>
<dbReference type="EnsemblMetazoa" id="HelroT176211">
    <property type="protein sequence ID" value="HelroP176211"/>
    <property type="gene ID" value="HelroG176211"/>
</dbReference>
<evidence type="ECO:0000313" key="14">
    <source>
        <dbReference type="EnsemblMetazoa" id="HelroP176211"/>
    </source>
</evidence>
<dbReference type="InterPro" id="IPR001179">
    <property type="entry name" value="PPIase_FKBP_dom"/>
</dbReference>
<dbReference type="OMA" id="VHMHYTG"/>
<evidence type="ECO:0000256" key="2">
    <source>
        <dbReference type="ARBA" id="ARBA00002388"/>
    </source>
</evidence>
<dbReference type="PANTHER" id="PTHR45779:SF7">
    <property type="entry name" value="PEPTIDYLPROLYL ISOMERASE"/>
    <property type="match status" value="1"/>
</dbReference>
<evidence type="ECO:0000259" key="12">
    <source>
        <dbReference type="PROSITE" id="PS50059"/>
    </source>
</evidence>
<reference evidence="15" key="1">
    <citation type="submission" date="2012-12" db="EMBL/GenBank/DDBJ databases">
        <authorList>
            <person name="Hellsten U."/>
            <person name="Grimwood J."/>
            <person name="Chapman J.A."/>
            <person name="Shapiro H."/>
            <person name="Aerts A."/>
            <person name="Otillar R.P."/>
            <person name="Terry A.Y."/>
            <person name="Boore J.L."/>
            <person name="Simakov O."/>
            <person name="Marletaz F."/>
            <person name="Cho S.-J."/>
            <person name="Edsinger-Gonzales E."/>
            <person name="Havlak P."/>
            <person name="Kuo D.-H."/>
            <person name="Larsson T."/>
            <person name="Lv J."/>
            <person name="Arendt D."/>
            <person name="Savage R."/>
            <person name="Osoegawa K."/>
            <person name="de Jong P."/>
            <person name="Lindberg D.R."/>
            <person name="Seaver E.C."/>
            <person name="Weisblat D.A."/>
            <person name="Putnam N.H."/>
            <person name="Grigoriev I.V."/>
            <person name="Rokhsar D.S."/>
        </authorList>
    </citation>
    <scope>NUCLEOTIDE SEQUENCE</scope>
</reference>
<keyword evidence="15" id="KW-1185">Reference proteome</keyword>
<dbReference type="KEGG" id="hro:HELRODRAFT_176211"/>
<feature type="signal peptide" evidence="11">
    <location>
        <begin position="1"/>
        <end position="22"/>
    </location>
</feature>
<accession>T1FAA8</accession>
<evidence type="ECO:0000256" key="6">
    <source>
        <dbReference type="ARBA" id="ARBA00023110"/>
    </source>
</evidence>
<protein>
    <recommendedName>
        <fullName evidence="10">peptidylprolyl isomerase</fullName>
        <ecNumber evidence="10">5.2.1.8</ecNumber>
    </recommendedName>
</protein>
<evidence type="ECO:0000256" key="8">
    <source>
        <dbReference type="ARBA" id="ARBA00024206"/>
    </source>
</evidence>
<dbReference type="OrthoDB" id="77911at2759"/>
<evidence type="ECO:0000256" key="5">
    <source>
        <dbReference type="ARBA" id="ARBA00022824"/>
    </source>
</evidence>
<organism evidence="14 15">
    <name type="scientific">Helobdella robusta</name>
    <name type="common">Californian leech</name>
    <dbReference type="NCBI Taxonomy" id="6412"/>
    <lineage>
        <taxon>Eukaryota</taxon>
        <taxon>Metazoa</taxon>
        <taxon>Spiralia</taxon>
        <taxon>Lophotrochozoa</taxon>
        <taxon>Annelida</taxon>
        <taxon>Clitellata</taxon>
        <taxon>Hirudinea</taxon>
        <taxon>Rhynchobdellida</taxon>
        <taxon>Glossiphoniidae</taxon>
        <taxon>Helobdella</taxon>
    </lineage>
</organism>
<feature type="domain" description="PPIase FKBP-type" evidence="12">
    <location>
        <begin position="49"/>
        <end position="137"/>
    </location>
</feature>
<dbReference type="AlphaFoldDB" id="T1FAA8"/>
<dbReference type="InterPro" id="IPR046357">
    <property type="entry name" value="PPIase_dom_sf"/>
</dbReference>